<organism evidence="8 9">
    <name type="scientific">Microvirga aerophila</name>
    <dbReference type="NCBI Taxonomy" id="670291"/>
    <lineage>
        <taxon>Bacteria</taxon>
        <taxon>Pseudomonadati</taxon>
        <taxon>Pseudomonadota</taxon>
        <taxon>Alphaproteobacteria</taxon>
        <taxon>Hyphomicrobiales</taxon>
        <taxon>Methylobacteriaceae</taxon>
        <taxon>Microvirga</taxon>
    </lineage>
</organism>
<accession>A0A512BVX7</accession>
<dbReference type="PIRSF" id="PIRSF000137">
    <property type="entry name" value="Alcohol_oxidase"/>
    <property type="match status" value="1"/>
</dbReference>
<comment type="similarity">
    <text evidence="2">Belongs to the GMC oxidoreductase family.</text>
</comment>
<feature type="binding site" evidence="5">
    <location>
        <begin position="494"/>
        <end position="495"/>
    </location>
    <ligand>
        <name>FAD</name>
        <dbReference type="ChEBI" id="CHEBI:57692"/>
    </ligand>
</feature>
<dbReference type="Gene3D" id="3.30.410.40">
    <property type="match status" value="1"/>
</dbReference>
<dbReference type="Pfam" id="PF00732">
    <property type="entry name" value="GMC_oxred_N"/>
    <property type="match status" value="1"/>
</dbReference>
<dbReference type="InterPro" id="IPR000172">
    <property type="entry name" value="GMC_OxRdtase_N"/>
</dbReference>
<reference evidence="8 9" key="1">
    <citation type="submission" date="2019-07" db="EMBL/GenBank/DDBJ databases">
        <title>Whole genome shotgun sequence of Microvirga aerophila NBRC 106136.</title>
        <authorList>
            <person name="Hosoyama A."/>
            <person name="Uohara A."/>
            <person name="Ohji S."/>
            <person name="Ichikawa N."/>
        </authorList>
    </citation>
    <scope>NUCLEOTIDE SEQUENCE [LARGE SCALE GENOMIC DNA]</scope>
    <source>
        <strain evidence="8 9">NBRC 106136</strain>
    </source>
</reference>
<proteinExistence type="inferred from homology"/>
<evidence type="ECO:0000313" key="9">
    <source>
        <dbReference type="Proteomes" id="UP000321085"/>
    </source>
</evidence>
<dbReference type="GO" id="GO:0016614">
    <property type="term" value="F:oxidoreductase activity, acting on CH-OH group of donors"/>
    <property type="evidence" value="ECO:0007669"/>
    <property type="project" value="InterPro"/>
</dbReference>
<dbReference type="InterPro" id="IPR012132">
    <property type="entry name" value="GMC_OxRdtase"/>
</dbReference>
<evidence type="ECO:0000256" key="5">
    <source>
        <dbReference type="PIRSR" id="PIRSR000137-2"/>
    </source>
</evidence>
<sequence length="561" mass="60777">MIYDVIVVGAGTAGCVLAGRLSARSGLQVLLIEAGMDIAPNDEPDDIADSYAGRAYLNERYRWNDIKAQKRPQGGPARNYEQACIMGGGSSINGQVALRGAPEDYDAWSALGASGWSWEDVKHYFKRLERDFDFEGEDHGAAGPIPIRRIFPNQWDGLAAATSQALHAMGYEQLPDLNDGYREGFGSLPISNAYGRRVSCATAYLPSAVRHRPNLRIMTHARVRRINLDGCRAVSLEVEKDGVHETLSGREIIVSGGVMNSPRLLLQSGIGPARSLRALGIETKADLSGVGANLQDHAAISVSAYLQRDARFNERIRRHAYLNLRYSSGIPGCPPADMVLNPVSRSAWHPLGARLATFQVFIGKPFSRGHLELAGPGEDAGVIAQLNFLSDQRDCDRLMHGMRLIHQLVGQEPLRSIALDPFPSAYSPSAQAIAQLTLVNAAITKVGALMLDGPDAVRRQFILKFITGGKTLNGLVASDRELEAYVRENVSVGWHACGTCRMGDAADPAAVVDPLGRVRELDGLWVADASIIPEIPRSNINIPTVMLAEKISDHVLARLSA</sequence>
<dbReference type="InterPro" id="IPR007867">
    <property type="entry name" value="GMC_OxRtase_C"/>
</dbReference>
<dbReference type="AlphaFoldDB" id="A0A512BVX7"/>
<evidence type="ECO:0000259" key="7">
    <source>
        <dbReference type="Pfam" id="PF05199"/>
    </source>
</evidence>
<dbReference type="EMBL" id="BJYU01000055">
    <property type="protein sequence ID" value="GEO16119.1"/>
    <property type="molecule type" value="Genomic_DNA"/>
</dbReference>
<name>A0A512BVX7_9HYPH</name>
<dbReference type="OrthoDB" id="9785276at2"/>
<comment type="caution">
    <text evidence="8">The sequence shown here is derived from an EMBL/GenBank/DDBJ whole genome shotgun (WGS) entry which is preliminary data.</text>
</comment>
<dbReference type="Proteomes" id="UP000321085">
    <property type="component" value="Unassembled WGS sequence"/>
</dbReference>
<evidence type="ECO:0000259" key="6">
    <source>
        <dbReference type="Pfam" id="PF00732"/>
    </source>
</evidence>
<feature type="domain" description="Glucose-methanol-choline oxidoreductase N-terminal" evidence="6">
    <location>
        <begin position="3"/>
        <end position="298"/>
    </location>
</feature>
<dbReference type="PANTHER" id="PTHR11552">
    <property type="entry name" value="GLUCOSE-METHANOL-CHOLINE GMC OXIDOREDUCTASE"/>
    <property type="match status" value="1"/>
</dbReference>
<keyword evidence="3" id="KW-0285">Flavoprotein</keyword>
<evidence type="ECO:0000256" key="1">
    <source>
        <dbReference type="ARBA" id="ARBA00001974"/>
    </source>
</evidence>
<feature type="binding site" evidence="5">
    <location>
        <begin position="93"/>
        <end position="96"/>
    </location>
    <ligand>
        <name>FAD</name>
        <dbReference type="ChEBI" id="CHEBI:57692"/>
    </ligand>
</feature>
<feature type="binding site" evidence="5">
    <location>
        <position position="223"/>
    </location>
    <ligand>
        <name>FAD</name>
        <dbReference type="ChEBI" id="CHEBI:57692"/>
    </ligand>
</feature>
<evidence type="ECO:0000256" key="3">
    <source>
        <dbReference type="ARBA" id="ARBA00022630"/>
    </source>
</evidence>
<evidence type="ECO:0000256" key="2">
    <source>
        <dbReference type="ARBA" id="ARBA00010790"/>
    </source>
</evidence>
<dbReference type="InterPro" id="IPR036188">
    <property type="entry name" value="FAD/NAD-bd_sf"/>
</dbReference>
<dbReference type="SMR" id="A0A512BVX7"/>
<dbReference type="Pfam" id="PF05199">
    <property type="entry name" value="GMC_oxred_C"/>
    <property type="match status" value="1"/>
</dbReference>
<feature type="domain" description="Glucose-methanol-choline oxidoreductase C-terminal" evidence="7">
    <location>
        <begin position="365"/>
        <end position="548"/>
    </location>
</feature>
<protein>
    <submittedName>
        <fullName evidence="8">Glucose dehydrogenase</fullName>
    </submittedName>
</protein>
<dbReference type="SUPFAM" id="SSF51905">
    <property type="entry name" value="FAD/NAD(P)-binding domain"/>
    <property type="match status" value="1"/>
</dbReference>
<keyword evidence="4 5" id="KW-0274">FAD</keyword>
<dbReference type="RefSeq" id="WP_114187234.1">
    <property type="nucleotide sequence ID" value="NZ_BJYU01000055.1"/>
</dbReference>
<keyword evidence="9" id="KW-1185">Reference proteome</keyword>
<gene>
    <name evidence="8" type="ORF">MAE02_38150</name>
</gene>
<dbReference type="PANTHER" id="PTHR11552:SF147">
    <property type="entry name" value="CHOLINE DEHYDROGENASE, MITOCHONDRIAL"/>
    <property type="match status" value="1"/>
</dbReference>
<dbReference type="Gene3D" id="3.50.50.60">
    <property type="entry name" value="FAD/NAD(P)-binding domain"/>
    <property type="match status" value="2"/>
</dbReference>
<comment type="cofactor">
    <cofactor evidence="1 5">
        <name>FAD</name>
        <dbReference type="ChEBI" id="CHEBI:57692"/>
    </cofactor>
</comment>
<evidence type="ECO:0000256" key="4">
    <source>
        <dbReference type="ARBA" id="ARBA00022827"/>
    </source>
</evidence>
<dbReference type="SUPFAM" id="SSF54373">
    <property type="entry name" value="FAD-linked reductases, C-terminal domain"/>
    <property type="match status" value="1"/>
</dbReference>
<evidence type="ECO:0000313" key="8">
    <source>
        <dbReference type="EMBL" id="GEO16119.1"/>
    </source>
</evidence>
<dbReference type="GO" id="GO:0050660">
    <property type="term" value="F:flavin adenine dinucleotide binding"/>
    <property type="evidence" value="ECO:0007669"/>
    <property type="project" value="InterPro"/>
</dbReference>